<evidence type="ECO:0000256" key="5">
    <source>
        <dbReference type="ARBA" id="ARBA00023004"/>
    </source>
</evidence>
<dbReference type="Pfam" id="PF05721">
    <property type="entry name" value="PhyH"/>
    <property type="match status" value="1"/>
</dbReference>
<keyword evidence="5" id="KW-0408">Iron</keyword>
<name>A0A848L3L5_9ACTN</name>
<reference evidence="6 7" key="1">
    <citation type="submission" date="2020-04" db="EMBL/GenBank/DDBJ databases">
        <title>Gordonia sp. nov. TBRC 11910.</title>
        <authorList>
            <person name="Suriyachadkun C."/>
        </authorList>
    </citation>
    <scope>NUCLEOTIDE SEQUENCE [LARGE SCALE GENOMIC DNA]</scope>
    <source>
        <strain evidence="6 7">TBRC 11910</strain>
    </source>
</reference>
<comment type="caution">
    <text evidence="6">The sequence shown here is derived from an EMBL/GenBank/DDBJ whole genome shotgun (WGS) entry which is preliminary data.</text>
</comment>
<protein>
    <submittedName>
        <fullName evidence="6">Phytanoyl-CoA dioxygenase family protein</fullName>
    </submittedName>
</protein>
<dbReference type="GO" id="GO:0005506">
    <property type="term" value="F:iron ion binding"/>
    <property type="evidence" value="ECO:0007669"/>
    <property type="project" value="UniProtKB-ARBA"/>
</dbReference>
<dbReference type="PANTHER" id="PTHR20883:SF45">
    <property type="entry name" value="PHYTANOYL-COA DIOXYGENASE FAMILY PROTEIN"/>
    <property type="match status" value="1"/>
</dbReference>
<keyword evidence="4" id="KW-0560">Oxidoreductase</keyword>
<dbReference type="GO" id="GO:0016706">
    <property type="term" value="F:2-oxoglutarate-dependent dioxygenase activity"/>
    <property type="evidence" value="ECO:0007669"/>
    <property type="project" value="UniProtKB-ARBA"/>
</dbReference>
<dbReference type="PANTHER" id="PTHR20883">
    <property type="entry name" value="PHYTANOYL-COA DIOXYGENASE DOMAIN CONTAINING 1"/>
    <property type="match status" value="1"/>
</dbReference>
<dbReference type="EMBL" id="JABBNB010000020">
    <property type="protein sequence ID" value="NMO03171.1"/>
    <property type="molecule type" value="Genomic_DNA"/>
</dbReference>
<organism evidence="6 7">
    <name type="scientific">Gordonia asplenii</name>
    <dbReference type="NCBI Taxonomy" id="2725283"/>
    <lineage>
        <taxon>Bacteria</taxon>
        <taxon>Bacillati</taxon>
        <taxon>Actinomycetota</taxon>
        <taxon>Actinomycetes</taxon>
        <taxon>Mycobacteriales</taxon>
        <taxon>Gordoniaceae</taxon>
        <taxon>Gordonia</taxon>
    </lineage>
</organism>
<dbReference type="Proteomes" id="UP000550729">
    <property type="component" value="Unassembled WGS sequence"/>
</dbReference>
<comment type="subunit">
    <text evidence="1">Homodimer.</text>
</comment>
<evidence type="ECO:0000313" key="6">
    <source>
        <dbReference type="EMBL" id="NMO03171.1"/>
    </source>
</evidence>
<keyword evidence="2" id="KW-0479">Metal-binding</keyword>
<evidence type="ECO:0000256" key="1">
    <source>
        <dbReference type="ARBA" id="ARBA00011738"/>
    </source>
</evidence>
<evidence type="ECO:0000256" key="4">
    <source>
        <dbReference type="ARBA" id="ARBA00023002"/>
    </source>
</evidence>
<sequence length="292" mass="31666">MTAQLRDAYTADEAIAVLEADGVVRLPDLLTAEQLATVKADLTPLMTATPDGSDPYFAGTKTRRLGRLFKHTRGLDAAALSPVIHGAAAHFLGTPKGMWYGQDRVDEKPTYQIGATQCIQIHPGQGLQPLHRDDSIFYTVHPGRTDGIGVMTAVSDFTEANGATRVIPGSHLWDDERMPLVSETIPAEMTAGSAVMWLAGTYHGGGQNVTDDSVRTGAILGFFRGYLRQEENHYLSLSLDEIRQMPREIQDLLGFTASNPYMGWIEYNGEMADPRVVLGDVENAGLHAGVAV</sequence>
<accession>A0A848L3L5</accession>
<evidence type="ECO:0000256" key="3">
    <source>
        <dbReference type="ARBA" id="ARBA00022964"/>
    </source>
</evidence>
<dbReference type="AlphaFoldDB" id="A0A848L3L5"/>
<dbReference type="RefSeq" id="WP_170195667.1">
    <property type="nucleotide sequence ID" value="NZ_JABBNB010000020.1"/>
</dbReference>
<dbReference type="SUPFAM" id="SSF51197">
    <property type="entry name" value="Clavaminate synthase-like"/>
    <property type="match status" value="1"/>
</dbReference>
<dbReference type="InterPro" id="IPR008775">
    <property type="entry name" value="Phytyl_CoA_dOase-like"/>
</dbReference>
<keyword evidence="7" id="KW-1185">Reference proteome</keyword>
<evidence type="ECO:0000256" key="2">
    <source>
        <dbReference type="ARBA" id="ARBA00022723"/>
    </source>
</evidence>
<dbReference type="Gene3D" id="2.60.120.620">
    <property type="entry name" value="q2cbj1_9rhob like domain"/>
    <property type="match status" value="1"/>
</dbReference>
<keyword evidence="3 6" id="KW-0223">Dioxygenase</keyword>
<gene>
    <name evidence="6" type="ORF">HH308_18315</name>
</gene>
<proteinExistence type="predicted"/>
<evidence type="ECO:0000313" key="7">
    <source>
        <dbReference type="Proteomes" id="UP000550729"/>
    </source>
</evidence>